<name>A0A345NMN9_9MICO</name>
<dbReference type="OrthoDB" id="5125216at2"/>
<dbReference type="AlphaFoldDB" id="A0A345NMN9"/>
<feature type="compositionally biased region" description="Basic and acidic residues" evidence="1">
    <location>
        <begin position="63"/>
        <end position="76"/>
    </location>
</feature>
<dbReference type="RefSeq" id="WP_114928062.1">
    <property type="nucleotide sequence ID" value="NZ_CP031229.1"/>
</dbReference>
<keyword evidence="3" id="KW-1185">Reference proteome</keyword>
<reference evidence="2 3" key="1">
    <citation type="submission" date="2018-07" db="EMBL/GenBank/DDBJ databases">
        <title>Complete genome sequencing of Ornithinimicrobium sp. AMA3305.</title>
        <authorList>
            <person name="Bae J.-W."/>
        </authorList>
    </citation>
    <scope>NUCLEOTIDE SEQUENCE [LARGE SCALE GENOMIC DNA]</scope>
    <source>
        <strain evidence="2 3">AMA3305</strain>
    </source>
</reference>
<evidence type="ECO:0000313" key="3">
    <source>
        <dbReference type="Proteomes" id="UP000253790"/>
    </source>
</evidence>
<feature type="compositionally biased region" description="Polar residues" evidence="1">
    <location>
        <begin position="87"/>
        <end position="97"/>
    </location>
</feature>
<gene>
    <name evidence="2" type="ORF">DV701_09360</name>
</gene>
<evidence type="ECO:0000313" key="2">
    <source>
        <dbReference type="EMBL" id="AXH96297.1"/>
    </source>
</evidence>
<accession>A0A345NMN9</accession>
<proteinExistence type="predicted"/>
<dbReference type="EMBL" id="CP031229">
    <property type="protein sequence ID" value="AXH96297.1"/>
    <property type="molecule type" value="Genomic_DNA"/>
</dbReference>
<dbReference type="Proteomes" id="UP000253790">
    <property type="component" value="Chromosome"/>
</dbReference>
<evidence type="ECO:0000256" key="1">
    <source>
        <dbReference type="SAM" id="MobiDB-lite"/>
    </source>
</evidence>
<feature type="region of interest" description="Disordered" evidence="1">
    <location>
        <begin position="52"/>
        <end position="120"/>
    </location>
</feature>
<dbReference type="KEGG" id="orn:DV701_09360"/>
<organism evidence="2 3">
    <name type="scientific">Ornithinimicrobium avium</name>
    <dbReference type="NCBI Taxonomy" id="2283195"/>
    <lineage>
        <taxon>Bacteria</taxon>
        <taxon>Bacillati</taxon>
        <taxon>Actinomycetota</taxon>
        <taxon>Actinomycetes</taxon>
        <taxon>Micrococcales</taxon>
        <taxon>Ornithinimicrobiaceae</taxon>
        <taxon>Ornithinimicrobium</taxon>
    </lineage>
</organism>
<sequence length="120" mass="12883">MNKLWLLIGAGIGYVLGARAGRERYDQLADQANKLWTDPRVQTKVEEAKAKAPEVAHTLGEQAKAKVDEVKSKVTGHESLAADGTYENATGSYSPQDGLQVDESKLGPTDAFRPDGDAQA</sequence>
<protein>
    <submittedName>
        <fullName evidence="2">YtxH domain-containing protein</fullName>
    </submittedName>
</protein>